<reference evidence="5 6" key="1">
    <citation type="submission" date="2024-02" db="EMBL/GenBank/DDBJ databases">
        <title>Chromosome-scale genome assembly of the rough periwinkle Littorina saxatilis.</title>
        <authorList>
            <person name="De Jode A."/>
            <person name="Faria R."/>
            <person name="Formenti G."/>
            <person name="Sims Y."/>
            <person name="Smith T.P."/>
            <person name="Tracey A."/>
            <person name="Wood J.M.D."/>
            <person name="Zagrodzka Z.B."/>
            <person name="Johannesson K."/>
            <person name="Butlin R.K."/>
            <person name="Leder E.H."/>
        </authorList>
    </citation>
    <scope>NUCLEOTIDE SEQUENCE [LARGE SCALE GENOMIC DNA]</scope>
    <source>
        <strain evidence="5">Snail1</strain>
        <tissue evidence="5">Muscle</tissue>
    </source>
</reference>
<keyword evidence="2" id="KW-0964">Secreted</keyword>
<dbReference type="EMBL" id="JBAMIC010004070">
    <property type="protein sequence ID" value="KAK7087893.1"/>
    <property type="molecule type" value="Genomic_DNA"/>
</dbReference>
<feature type="compositionally biased region" description="Low complexity" evidence="3">
    <location>
        <begin position="158"/>
        <end position="168"/>
    </location>
</feature>
<evidence type="ECO:0000313" key="6">
    <source>
        <dbReference type="Proteomes" id="UP001374579"/>
    </source>
</evidence>
<name>A0AAN9AJ48_9CAEN</name>
<dbReference type="PANTHER" id="PTHR15427:SF50">
    <property type="entry name" value="COMPLEMENT C1Q TUMOR NECROSIS FACTOR-RELATED PROTEIN 2-LIKE"/>
    <property type="match status" value="1"/>
</dbReference>
<comment type="caution">
    <text evidence="5">The sequence shown here is derived from an EMBL/GenBank/DDBJ whole genome shotgun (WGS) entry which is preliminary data.</text>
</comment>
<feature type="region of interest" description="Disordered" evidence="3">
    <location>
        <begin position="286"/>
        <end position="336"/>
    </location>
</feature>
<evidence type="ECO:0000256" key="1">
    <source>
        <dbReference type="ARBA" id="ARBA00004613"/>
    </source>
</evidence>
<evidence type="ECO:0000256" key="3">
    <source>
        <dbReference type="SAM" id="MobiDB-lite"/>
    </source>
</evidence>
<feature type="compositionally biased region" description="Polar residues" evidence="3">
    <location>
        <begin position="312"/>
        <end position="327"/>
    </location>
</feature>
<keyword evidence="6" id="KW-1185">Reference proteome</keyword>
<organism evidence="5 6">
    <name type="scientific">Littorina saxatilis</name>
    <dbReference type="NCBI Taxonomy" id="31220"/>
    <lineage>
        <taxon>Eukaryota</taxon>
        <taxon>Metazoa</taxon>
        <taxon>Spiralia</taxon>
        <taxon>Lophotrochozoa</taxon>
        <taxon>Mollusca</taxon>
        <taxon>Gastropoda</taxon>
        <taxon>Caenogastropoda</taxon>
        <taxon>Littorinimorpha</taxon>
        <taxon>Littorinoidea</taxon>
        <taxon>Littorinidae</taxon>
        <taxon>Littorina</taxon>
    </lineage>
</organism>
<dbReference type="PANTHER" id="PTHR15427">
    <property type="entry name" value="EMILIN ELASTIN MICROFIBRIL INTERFACE-LOCATED PROTEIN ELASTIN MICROFIBRIL INTERFACER"/>
    <property type="match status" value="1"/>
</dbReference>
<dbReference type="GO" id="GO:0005576">
    <property type="term" value="C:extracellular region"/>
    <property type="evidence" value="ECO:0007669"/>
    <property type="project" value="UniProtKB-SubCell"/>
</dbReference>
<dbReference type="Proteomes" id="UP001374579">
    <property type="component" value="Unassembled WGS sequence"/>
</dbReference>
<evidence type="ECO:0000313" key="5">
    <source>
        <dbReference type="EMBL" id="KAK7087893.1"/>
    </source>
</evidence>
<evidence type="ECO:0008006" key="7">
    <source>
        <dbReference type="Google" id="ProtNLM"/>
    </source>
</evidence>
<accession>A0AAN9AJ48</accession>
<dbReference type="AlphaFoldDB" id="A0AAN9AJ48"/>
<feature type="signal peptide" evidence="4">
    <location>
        <begin position="1"/>
        <end position="33"/>
    </location>
</feature>
<comment type="subcellular location">
    <subcellularLocation>
        <location evidence="1">Secreted</location>
    </subcellularLocation>
</comment>
<keyword evidence="4" id="KW-0732">Signal</keyword>
<evidence type="ECO:0000256" key="4">
    <source>
        <dbReference type="SAM" id="SignalP"/>
    </source>
</evidence>
<feature type="compositionally biased region" description="Polar residues" evidence="3">
    <location>
        <begin position="286"/>
        <end position="304"/>
    </location>
</feature>
<gene>
    <name evidence="5" type="ORF">V1264_021885</name>
</gene>
<evidence type="ECO:0000256" key="2">
    <source>
        <dbReference type="ARBA" id="ARBA00022525"/>
    </source>
</evidence>
<protein>
    <recommendedName>
        <fullName evidence="7">EMI domain-containing protein</fullName>
    </recommendedName>
</protein>
<feature type="region of interest" description="Disordered" evidence="3">
    <location>
        <begin position="137"/>
        <end position="216"/>
    </location>
</feature>
<sequence>MATTLPGCRKVCQSVFFWLAAIFLLKMPRTTHSYNANSGRWCPRVTTRLVSCLQPQWEWSNGRAIHHRKRVFRWKREVAWGCCPGFKGDNCDQECFNCTMLHDVMSRLSATENIVRKFQNEKSSLRHVEPLSLANCNCPRGHKGERGSPGPSGPQGPPGASSGTTGSDTGREGPTGPLGPRGPKGDTGDKGLPGPRGKRGPRRKVSAAEAQKEKEQDKLIADLQSRVQDLEGELALLQGVLNASLKLTDHFDILQKRVVLLEEIFLRLSESDLSQSPLFTRFETLADQNTQSQETDSMTSQNTASKKRHMKSSVTAPQKTSMSSHITAPQKRKPRR</sequence>
<proteinExistence type="predicted"/>
<feature type="compositionally biased region" description="Basic residues" evidence="3">
    <location>
        <begin position="196"/>
        <end position="205"/>
    </location>
</feature>
<dbReference type="InterPro" id="IPR050392">
    <property type="entry name" value="Collagen/C1q_domain"/>
</dbReference>
<feature type="chain" id="PRO_5042946138" description="EMI domain-containing protein" evidence="4">
    <location>
        <begin position="34"/>
        <end position="336"/>
    </location>
</feature>